<reference evidence="5 6" key="1">
    <citation type="journal article" date="2014" name="J. Microbiol.">
        <title>Diaminobutyricibacter tongyongensis gen. nov., sp. nov. and Homoserinibacter gongjuensis gen. nov., sp. nov. belong to the family Microbacteriaceae.</title>
        <authorList>
            <person name="Kim S.J."/>
            <person name="Ahn J.H."/>
            <person name="Weon H.Y."/>
            <person name="Hamada M."/>
            <person name="Suzuki K."/>
            <person name="Kwon S.W."/>
        </authorList>
    </citation>
    <scope>NUCLEOTIDE SEQUENCE [LARGE SCALE GENOMIC DNA]</scope>
    <source>
        <strain evidence="5 6">NBRC 108724</strain>
    </source>
</reference>
<dbReference type="PRINTS" id="PR00469">
    <property type="entry name" value="PNDRDTASEII"/>
</dbReference>
<name>A0A6L9XT34_9MICO</name>
<proteinExistence type="predicted"/>
<dbReference type="PRINTS" id="PR00368">
    <property type="entry name" value="FADPNR"/>
</dbReference>
<dbReference type="InterPro" id="IPR023753">
    <property type="entry name" value="FAD/NAD-binding_dom"/>
</dbReference>
<evidence type="ECO:0000256" key="2">
    <source>
        <dbReference type="ARBA" id="ARBA00023002"/>
    </source>
</evidence>
<gene>
    <name evidence="5" type="ORF">G3T36_01665</name>
</gene>
<sequence length="334" mass="35012">MAPEAGATGRAPDDIVDCVVIGGGPAGLSASLNLARALATVALIDTGRPRNAATLRSHGFLSRDGIPPHELRKLGVAELREYPHIRVHERTTVTRVSRADEGSHPFVVELSSRVAGDSVRVAARTVILATGLRETLPQVDGLRSFYGMSVFSCVACDGWELRDRPLALIGETDDLAARALHLSRWTAQLTVFTNGVAELARDEEAQLASQGIGVVRTPIAELTGHRGRLEAVSLADGTSVPVDGGFVRPLWESPIEFLDNRPPIDEEGFVIADAEGRTGIPGLYAAGDLVAPGPQQLIVAAGAGARTAAAVAADLIAGWAPVDSRPARLAELSG</sequence>
<dbReference type="Proteomes" id="UP000474967">
    <property type="component" value="Unassembled WGS sequence"/>
</dbReference>
<evidence type="ECO:0000256" key="1">
    <source>
        <dbReference type="ARBA" id="ARBA00022630"/>
    </source>
</evidence>
<keyword evidence="1" id="KW-0285">Flavoprotein</keyword>
<dbReference type="AlphaFoldDB" id="A0A6L9XT34"/>
<dbReference type="EMBL" id="JAAGWY010000001">
    <property type="protein sequence ID" value="NEN04570.1"/>
    <property type="molecule type" value="Genomic_DNA"/>
</dbReference>
<dbReference type="PANTHER" id="PTHR48105">
    <property type="entry name" value="THIOREDOXIN REDUCTASE 1-RELATED-RELATED"/>
    <property type="match status" value="1"/>
</dbReference>
<protein>
    <submittedName>
        <fullName evidence="5">NAD(P)/FAD-dependent oxidoreductase</fullName>
    </submittedName>
</protein>
<dbReference type="InterPro" id="IPR036188">
    <property type="entry name" value="FAD/NAD-bd_sf"/>
</dbReference>
<dbReference type="Pfam" id="PF07992">
    <property type="entry name" value="Pyr_redox_2"/>
    <property type="match status" value="1"/>
</dbReference>
<dbReference type="RefSeq" id="WP_163287676.1">
    <property type="nucleotide sequence ID" value="NZ_JAAGWY010000001.1"/>
</dbReference>
<dbReference type="Gene3D" id="3.50.50.60">
    <property type="entry name" value="FAD/NAD(P)-binding domain"/>
    <property type="match status" value="2"/>
</dbReference>
<keyword evidence="2" id="KW-0560">Oxidoreductase</keyword>
<comment type="caution">
    <text evidence="5">The sequence shown here is derived from an EMBL/GenBank/DDBJ whole genome shotgun (WGS) entry which is preliminary data.</text>
</comment>
<evidence type="ECO:0000256" key="3">
    <source>
        <dbReference type="ARBA" id="ARBA00048132"/>
    </source>
</evidence>
<feature type="domain" description="FAD/NAD(P)-binding" evidence="4">
    <location>
        <begin position="17"/>
        <end position="304"/>
    </location>
</feature>
<dbReference type="GO" id="GO:0004791">
    <property type="term" value="F:thioredoxin-disulfide reductase (NADPH) activity"/>
    <property type="evidence" value="ECO:0007669"/>
    <property type="project" value="UniProtKB-EC"/>
</dbReference>
<evidence type="ECO:0000313" key="6">
    <source>
        <dbReference type="Proteomes" id="UP000474967"/>
    </source>
</evidence>
<organism evidence="5 6">
    <name type="scientific">Leifsonia tongyongensis</name>
    <dbReference type="NCBI Taxonomy" id="1268043"/>
    <lineage>
        <taxon>Bacteria</taxon>
        <taxon>Bacillati</taxon>
        <taxon>Actinomycetota</taxon>
        <taxon>Actinomycetes</taxon>
        <taxon>Micrococcales</taxon>
        <taxon>Microbacteriaceae</taxon>
        <taxon>Leifsonia</taxon>
    </lineage>
</organism>
<keyword evidence="6" id="KW-1185">Reference proteome</keyword>
<dbReference type="InterPro" id="IPR050097">
    <property type="entry name" value="Ferredoxin-NADP_redctase_2"/>
</dbReference>
<dbReference type="SUPFAM" id="SSF51905">
    <property type="entry name" value="FAD/NAD(P)-binding domain"/>
    <property type="match status" value="1"/>
</dbReference>
<evidence type="ECO:0000313" key="5">
    <source>
        <dbReference type="EMBL" id="NEN04570.1"/>
    </source>
</evidence>
<accession>A0A6L9XT34</accession>
<comment type="catalytic activity">
    <reaction evidence="3">
        <text>[thioredoxin]-dithiol + NADP(+) = [thioredoxin]-disulfide + NADPH + H(+)</text>
        <dbReference type="Rhea" id="RHEA:20345"/>
        <dbReference type="Rhea" id="RHEA-COMP:10698"/>
        <dbReference type="Rhea" id="RHEA-COMP:10700"/>
        <dbReference type="ChEBI" id="CHEBI:15378"/>
        <dbReference type="ChEBI" id="CHEBI:29950"/>
        <dbReference type="ChEBI" id="CHEBI:50058"/>
        <dbReference type="ChEBI" id="CHEBI:57783"/>
        <dbReference type="ChEBI" id="CHEBI:58349"/>
        <dbReference type="EC" id="1.8.1.9"/>
    </reaction>
</comment>
<evidence type="ECO:0000259" key="4">
    <source>
        <dbReference type="Pfam" id="PF07992"/>
    </source>
</evidence>